<evidence type="ECO:0000256" key="6">
    <source>
        <dbReference type="ARBA" id="ARBA00022801"/>
    </source>
</evidence>
<reference evidence="12" key="2">
    <citation type="submission" date="2025-08" db="UniProtKB">
        <authorList>
            <consortium name="Ensembl"/>
        </authorList>
    </citation>
    <scope>IDENTIFICATION</scope>
</reference>
<dbReference type="GO" id="GO:0031901">
    <property type="term" value="C:early endosome membrane"/>
    <property type="evidence" value="ECO:0007669"/>
    <property type="project" value="UniProtKB-SubCell"/>
</dbReference>
<keyword evidence="8" id="KW-0472">Membrane</keyword>
<feature type="compositionally biased region" description="Basic and acidic residues" evidence="10">
    <location>
        <begin position="218"/>
        <end position="227"/>
    </location>
</feature>
<comment type="subcellular location">
    <subcellularLocation>
        <location evidence="2">Cytoplasmic vesicle</location>
        <location evidence="2">Phagosome membrane</location>
    </subcellularLocation>
    <subcellularLocation>
        <location evidence="1">Early endosome membrane</location>
    </subcellularLocation>
</comment>
<dbReference type="Pfam" id="PF00620">
    <property type="entry name" value="RhoGAP"/>
    <property type="match status" value="1"/>
</dbReference>
<dbReference type="GeneTree" id="ENSGT00940000157996"/>
<evidence type="ECO:0000256" key="4">
    <source>
        <dbReference type="ARBA" id="ARBA00013044"/>
    </source>
</evidence>
<dbReference type="Gene3D" id="2.60.40.10">
    <property type="entry name" value="Immunoglobulins"/>
    <property type="match status" value="1"/>
</dbReference>
<keyword evidence="5" id="KW-0967">Endosome</keyword>
<dbReference type="FunFam" id="2.60.40.10:FF:000132">
    <property type="entry name" value="Inositol polyphosphate 5-phosphatase OCRL-1 isoform b"/>
    <property type="match status" value="1"/>
</dbReference>
<protein>
    <recommendedName>
        <fullName evidence="4">phosphoinositide 5-phosphatase</fullName>
        <ecNumber evidence="4">3.1.3.36</ecNumber>
    </recommendedName>
</protein>
<dbReference type="Proteomes" id="UP000694397">
    <property type="component" value="Chromosome 13"/>
</dbReference>
<dbReference type="Ensembl" id="ENSSFOT00015048318.1">
    <property type="protein sequence ID" value="ENSSFOP00015078458.1"/>
    <property type="gene ID" value="ENSSFOG00015005935.2"/>
</dbReference>
<evidence type="ECO:0000313" key="13">
    <source>
        <dbReference type="Proteomes" id="UP000694397"/>
    </source>
</evidence>
<dbReference type="InterPro" id="IPR036691">
    <property type="entry name" value="Endo/exonu/phosph_ase_sf"/>
</dbReference>
<dbReference type="PANTHER" id="PTHR11200">
    <property type="entry name" value="INOSITOL 5-PHOSPHATASE"/>
    <property type="match status" value="1"/>
</dbReference>
<reference evidence="12 13" key="1">
    <citation type="submission" date="2019-04" db="EMBL/GenBank/DDBJ databases">
        <authorList>
            <consortium name="Wellcome Sanger Institute Data Sharing"/>
        </authorList>
    </citation>
    <scope>NUCLEOTIDE SEQUENCE [LARGE SCALE GENOMIC DNA]</scope>
</reference>
<comment type="similarity">
    <text evidence="3">Belongs to the inositol 1,4,5-trisphosphate 5-phosphatase type II family.</text>
</comment>
<evidence type="ECO:0000256" key="7">
    <source>
        <dbReference type="ARBA" id="ARBA00023098"/>
    </source>
</evidence>
<dbReference type="InterPro" id="IPR008936">
    <property type="entry name" value="Rho_GTPase_activation_prot"/>
</dbReference>
<keyword evidence="9" id="KW-0968">Cytoplasmic vesicle</keyword>
<dbReference type="SUPFAM" id="SSF48350">
    <property type="entry name" value="GTPase activation domain, GAP"/>
    <property type="match status" value="1"/>
</dbReference>
<dbReference type="OrthoDB" id="7862313at2759"/>
<dbReference type="SUPFAM" id="SSF56219">
    <property type="entry name" value="DNase I-like"/>
    <property type="match status" value="1"/>
</dbReference>
<dbReference type="Pfam" id="PF16726">
    <property type="entry name" value="OCRL_clath_bd"/>
    <property type="match status" value="1"/>
</dbReference>
<dbReference type="PANTHER" id="PTHR11200:SF176">
    <property type="entry name" value="INOSITOL POLYPHOSPHATE 5-PHOSPHATASE OCRL"/>
    <property type="match status" value="1"/>
</dbReference>
<sequence>MLFNLLRHSLLNGKISLGGKACIVSHLYVTHHRFHVKRSSYVMYVFLSDLSLPASMRVRVQGENSPELLLELLDDERSHSFFTQVRKAKLQVTSKNLMNRRAHLLDPSCADQDGSPKCVPVVSAAEVHQPPPVNIPPTGQLNIGSQDLVSSLVVDFGFEERLDHSLKMEEKKNQQNREVPLRAPPPPPLPPRRAPPPLPLSSTSLSDPFRTQPVQSREVFRVRDPKPPVDIPRVQQGGVSTTPTLRYAISNQAAPRDGLIKHHLIKREQEYVDIHDFRFFVGTWNVNGQSPDCGLEPWLSCDNEPPDIYALGFQELDLSAEAFFFLDSPREQQWLEAVEQALHPKAKYKLVRMIRLVGMMLVVFVKKKHKYRIQDVAVETVGTGIIGKMGNKGGVAVRFVFHNTSFCFVNSHLAAHVDDFERRNQDYKDICGRMSFHLPGRAPLSIIKHDVVIWLGDLNYRLCLSDAYEVKRLISQKQLKKLQEYDQLNFQRQTRRAFSDFMEGEINFIPTYKFDPKTDRWDSSGKCRVPAWCDRILWRGSGVKQLHYRSHMVLQTSDHKPVSSLFEIGVKVLNEQRYKQLFDEMMRTVDRMENDFLPSLSLTQTEFNFENVRFWQPQRKHLFLTNNGQVPCQFAFIPKPRSSHYCKPWLKADPYEGFLDPTETLEIILEVHVNRDSVARLNSGEDTLDEILILHLDRGKDYFIAIAGNYLPSCFGTSLEKLCQTRKPVRENPVPKLIDLEEERSESQLSFLEVEGPDTEDRLLRMPKEVWLLVDHLLTKACRQEGLFQNPGLPDEVDAIIDCLDTSIPYTIPGCHHSVAEALVIFLEVLPEPVICYRLYQQCLDSAHDSHLCRQVVSQLPGPHAEVFRYMMAFLKQLLKHSHSNNLSANLLATLFASLLIRPPPLLVSRQTAEDRQKAITFVLGFLIGGDEE</sequence>
<evidence type="ECO:0000256" key="8">
    <source>
        <dbReference type="ARBA" id="ARBA00023136"/>
    </source>
</evidence>
<evidence type="ECO:0000256" key="1">
    <source>
        <dbReference type="ARBA" id="ARBA00004146"/>
    </source>
</evidence>
<dbReference type="InterPro" id="IPR046985">
    <property type="entry name" value="IP5"/>
</dbReference>
<evidence type="ECO:0000256" key="3">
    <source>
        <dbReference type="ARBA" id="ARBA00005910"/>
    </source>
</evidence>
<keyword evidence="6" id="KW-0378">Hydrolase</keyword>
<dbReference type="InterPro" id="IPR031995">
    <property type="entry name" value="OCRL_clath-bd"/>
</dbReference>
<dbReference type="SMART" id="SM00324">
    <property type="entry name" value="RhoGAP"/>
    <property type="match status" value="1"/>
</dbReference>
<dbReference type="Gene3D" id="2.30.29.110">
    <property type="match status" value="1"/>
</dbReference>
<dbReference type="InterPro" id="IPR013783">
    <property type="entry name" value="Ig-like_fold"/>
</dbReference>
<dbReference type="AlphaFoldDB" id="A0A8C9WUU2"/>
<dbReference type="EC" id="3.1.3.36" evidence="4"/>
<evidence type="ECO:0000256" key="2">
    <source>
        <dbReference type="ARBA" id="ARBA00004580"/>
    </source>
</evidence>
<keyword evidence="13" id="KW-1185">Reference proteome</keyword>
<dbReference type="GO" id="GO:0046856">
    <property type="term" value="P:phosphatidylinositol dephosphorylation"/>
    <property type="evidence" value="ECO:0007669"/>
    <property type="project" value="InterPro"/>
</dbReference>
<evidence type="ECO:0000256" key="9">
    <source>
        <dbReference type="ARBA" id="ARBA00023329"/>
    </source>
</evidence>
<evidence type="ECO:0000256" key="10">
    <source>
        <dbReference type="SAM" id="MobiDB-lite"/>
    </source>
</evidence>
<gene>
    <name evidence="12" type="primary">OCRL</name>
    <name evidence="12" type="synonym">ocrl</name>
</gene>
<accession>A0A8C9WUU2</accession>
<dbReference type="Gene3D" id="3.60.10.10">
    <property type="entry name" value="Endonuclease/exonuclease/phosphatase"/>
    <property type="match status" value="1"/>
</dbReference>
<evidence type="ECO:0000313" key="12">
    <source>
        <dbReference type="Ensembl" id="ENSSFOP00015078458.1"/>
    </source>
</evidence>
<keyword evidence="7" id="KW-0443">Lipid metabolism</keyword>
<organism evidence="12 13">
    <name type="scientific">Scleropages formosus</name>
    <name type="common">Asian bonytongue</name>
    <name type="synonym">Osteoglossum formosum</name>
    <dbReference type="NCBI Taxonomy" id="113540"/>
    <lineage>
        <taxon>Eukaryota</taxon>
        <taxon>Metazoa</taxon>
        <taxon>Chordata</taxon>
        <taxon>Craniata</taxon>
        <taxon>Vertebrata</taxon>
        <taxon>Euteleostomi</taxon>
        <taxon>Actinopterygii</taxon>
        <taxon>Neopterygii</taxon>
        <taxon>Teleostei</taxon>
        <taxon>Osteoglossocephala</taxon>
        <taxon>Osteoglossomorpha</taxon>
        <taxon>Osteoglossiformes</taxon>
        <taxon>Osteoglossidae</taxon>
        <taxon>Scleropages</taxon>
    </lineage>
</organism>
<dbReference type="InterPro" id="IPR000198">
    <property type="entry name" value="RhoGAP_dom"/>
</dbReference>
<dbReference type="InterPro" id="IPR037793">
    <property type="entry name" value="OCRL1/INPP5B_INPP5c"/>
</dbReference>
<feature type="region of interest" description="Disordered" evidence="10">
    <location>
        <begin position="169"/>
        <end position="237"/>
    </location>
</feature>
<feature type="domain" description="Rho-GAP" evidence="11">
    <location>
        <begin position="757"/>
        <end position="933"/>
    </location>
</feature>
<dbReference type="GO" id="GO:0052745">
    <property type="term" value="F:inositol phosphate phosphatase activity"/>
    <property type="evidence" value="ECO:0007669"/>
    <property type="project" value="InterPro"/>
</dbReference>
<evidence type="ECO:0000256" key="5">
    <source>
        <dbReference type="ARBA" id="ARBA00022753"/>
    </source>
</evidence>
<dbReference type="FunFam" id="3.60.10.10:FF:000004">
    <property type="entry name" value="Type II inositol 1,4,5-trisphosphate 5-phosphatase"/>
    <property type="match status" value="1"/>
</dbReference>
<dbReference type="Pfam" id="PF21310">
    <property type="entry name" value="OCRL-like_ASH"/>
    <property type="match status" value="1"/>
</dbReference>
<evidence type="ECO:0000259" key="11">
    <source>
        <dbReference type="PROSITE" id="PS50238"/>
    </source>
</evidence>
<dbReference type="Pfam" id="PF22669">
    <property type="entry name" value="Exo_endo_phos2"/>
    <property type="match status" value="1"/>
</dbReference>
<dbReference type="FunFam" id="1.10.555.10:FF:000012">
    <property type="entry name" value="Putative inositol polyphosphate 5-phosphatase OCRL-1"/>
    <property type="match status" value="1"/>
</dbReference>
<dbReference type="PROSITE" id="PS50238">
    <property type="entry name" value="RHOGAP"/>
    <property type="match status" value="1"/>
</dbReference>
<dbReference type="InterPro" id="IPR048869">
    <property type="entry name" value="OCRL-1_2_ASH"/>
</dbReference>
<dbReference type="CDD" id="cd04380">
    <property type="entry name" value="RhoGAP_OCRL1"/>
    <property type="match status" value="1"/>
</dbReference>
<dbReference type="SMART" id="SM00128">
    <property type="entry name" value="IPPc"/>
    <property type="match status" value="1"/>
</dbReference>
<dbReference type="GO" id="GO:0004439">
    <property type="term" value="F:phosphatidylinositol-4,5-bisphosphate 5-phosphatase activity"/>
    <property type="evidence" value="ECO:0007669"/>
    <property type="project" value="UniProtKB-EC"/>
</dbReference>
<dbReference type="CDD" id="cd09093">
    <property type="entry name" value="INPP5c_INPP5B"/>
    <property type="match status" value="1"/>
</dbReference>
<proteinExistence type="inferred from homology"/>
<dbReference type="InterPro" id="IPR000300">
    <property type="entry name" value="IPPc"/>
</dbReference>
<dbReference type="Gene3D" id="1.10.555.10">
    <property type="entry name" value="Rho GTPase activation protein"/>
    <property type="match status" value="1"/>
</dbReference>
<dbReference type="GO" id="GO:0007165">
    <property type="term" value="P:signal transduction"/>
    <property type="evidence" value="ECO:0007669"/>
    <property type="project" value="InterPro"/>
</dbReference>
<dbReference type="InterPro" id="IPR047078">
    <property type="entry name" value="RhoGAP_OCRL1"/>
</dbReference>
<reference evidence="12" key="3">
    <citation type="submission" date="2025-09" db="UniProtKB">
        <authorList>
            <consortium name="Ensembl"/>
        </authorList>
    </citation>
    <scope>IDENTIFICATION</scope>
</reference>
<feature type="compositionally biased region" description="Pro residues" evidence="10">
    <location>
        <begin position="182"/>
        <end position="199"/>
    </location>
</feature>
<name>A0A8C9WUU2_SCLFO</name>
<dbReference type="GO" id="GO:0030670">
    <property type="term" value="C:phagocytic vesicle membrane"/>
    <property type="evidence" value="ECO:0007669"/>
    <property type="project" value="UniProtKB-SubCell"/>
</dbReference>